<feature type="non-terminal residue" evidence="6">
    <location>
        <position position="635"/>
    </location>
</feature>
<accession>A0A1V1NWD5</accession>
<keyword evidence="4" id="KW-0406">Ion transport</keyword>
<dbReference type="PROSITE" id="PS50268">
    <property type="entry name" value="CADHERIN_2"/>
    <property type="match status" value="1"/>
</dbReference>
<dbReference type="InterPro" id="IPR038081">
    <property type="entry name" value="CalX-like_sf"/>
</dbReference>
<dbReference type="GO" id="GO:0005509">
    <property type="term" value="F:calcium ion binding"/>
    <property type="evidence" value="ECO:0007669"/>
    <property type="project" value="InterPro"/>
</dbReference>
<keyword evidence="4" id="KW-0813">Transport</keyword>
<sequence length="635" mass="68447">DSTTCESEETIVVSINDSSDAFAGETINHTITIAENDPIIQWSSSEQSVLENVGIVTLTATTCVKNTVDYDIPYTVSGTSDSNDHALENGTFTLKANTTSALLTFTVSDDEVVESTENISIQLGKVGDVLPSDPDTHKVLISDNDLPTLSWKTTSQSISEDSGTMVLTVTMDKVSYTTVTIDYGTSGDVESEDYSLTDGTLTILAGQDSATIQINIINDTEDEPDEVLHITLSNPQNASTGLEKLSLTIVDNDTPLVQFDTESFVVTENPGNEAIVNIIMPDISYQDIIIPYTLGGTAQSTDYTLSEGSVTIQSTYTKTTLTIPIIDDSLDEPQETLVITLGDPDNADIGSKNAYTITINDNDVPQIAWEKSEFIADENAKSLSLTVQLDIAGYTDISLDYTITEVSATQGEDYTLSNGSLLIPAGQLSTSINILIADDDDVEPNESINISLDNITNGVQGEIHQTAVIIRDDDMTQVEWTKASETFGEDQGTISLSVSLNKTSYTDVTVPYALTISGTASTEDHTIQSGTFVIPANSTILTKTFAITEDGIDEPNESIILELQTPTNARLGINQIKEITITDNDVPLVNWSKSSQNVNENTGQINVTAKLTIPSYTDVTIPYVVYRTLTAMIIN</sequence>
<evidence type="ECO:0000256" key="1">
    <source>
        <dbReference type="ARBA" id="ARBA00022729"/>
    </source>
</evidence>
<feature type="domain" description="Cadherin" evidence="5">
    <location>
        <begin position="317"/>
        <end position="446"/>
    </location>
</feature>
<evidence type="ECO:0000256" key="4">
    <source>
        <dbReference type="ARBA" id="ARBA00023065"/>
    </source>
</evidence>
<name>A0A1V1NWD5_9BACT</name>
<organism evidence="6 7">
    <name type="scientific">Candidatus Magnetoglobus multicellularis str. Araruama</name>
    <dbReference type="NCBI Taxonomy" id="890399"/>
    <lineage>
        <taxon>Bacteria</taxon>
        <taxon>Pseudomonadati</taxon>
        <taxon>Thermodesulfobacteriota</taxon>
        <taxon>Desulfobacteria</taxon>
        <taxon>Desulfobacterales</taxon>
        <taxon>Desulfobacteraceae</taxon>
        <taxon>Candidatus Magnetoglobus</taxon>
    </lineage>
</organism>
<evidence type="ECO:0000259" key="5">
    <source>
        <dbReference type="PROSITE" id="PS50268"/>
    </source>
</evidence>
<dbReference type="PANTHER" id="PTHR11878">
    <property type="entry name" value="SODIUM/CALCIUM EXCHANGER"/>
    <property type="match status" value="1"/>
</dbReference>
<dbReference type="PANTHER" id="PTHR11878:SF65">
    <property type="entry name" value="NA_CA-EXCHANGE PROTEIN, ISOFORM G"/>
    <property type="match status" value="1"/>
</dbReference>
<dbReference type="GO" id="GO:0007154">
    <property type="term" value="P:cell communication"/>
    <property type="evidence" value="ECO:0007669"/>
    <property type="project" value="InterPro"/>
</dbReference>
<evidence type="ECO:0000313" key="6">
    <source>
        <dbReference type="EMBL" id="ETR66874.1"/>
    </source>
</evidence>
<keyword evidence="1" id="KW-0732">Signal</keyword>
<feature type="non-terminal residue" evidence="6">
    <location>
        <position position="1"/>
    </location>
</feature>
<gene>
    <name evidence="6" type="ORF">OMM_12236</name>
</gene>
<protein>
    <recommendedName>
        <fullName evidence="5">Cadherin domain-containing protein</fullName>
    </recommendedName>
</protein>
<dbReference type="InterPro" id="IPR003644">
    <property type="entry name" value="Calx_beta"/>
</dbReference>
<reference evidence="7" key="1">
    <citation type="submission" date="2012-11" db="EMBL/GenBank/DDBJ databases">
        <authorList>
            <person name="Lucero-Rivera Y.E."/>
            <person name="Tovar-Ramirez D."/>
        </authorList>
    </citation>
    <scope>NUCLEOTIDE SEQUENCE [LARGE SCALE GENOMIC DNA]</scope>
    <source>
        <strain evidence="7">Araruama</strain>
    </source>
</reference>
<dbReference type="Gene3D" id="2.60.40.2030">
    <property type="match status" value="5"/>
</dbReference>
<dbReference type="InterPro" id="IPR002126">
    <property type="entry name" value="Cadherin-like_dom"/>
</dbReference>
<evidence type="ECO:0000313" key="7">
    <source>
        <dbReference type="Proteomes" id="UP000189670"/>
    </source>
</evidence>
<dbReference type="GO" id="GO:0030001">
    <property type="term" value="P:metal ion transport"/>
    <property type="evidence" value="ECO:0007669"/>
    <property type="project" value="TreeGrafter"/>
</dbReference>
<comment type="caution">
    <text evidence="6">The sequence shown here is derived from an EMBL/GenBank/DDBJ whole genome shotgun (WGS) entry which is preliminary data.</text>
</comment>
<keyword evidence="3" id="KW-0106">Calcium</keyword>
<dbReference type="SMART" id="SM00237">
    <property type="entry name" value="Calx_beta"/>
    <property type="match status" value="5"/>
</dbReference>
<dbReference type="EMBL" id="ATBP01001693">
    <property type="protein sequence ID" value="ETR66874.1"/>
    <property type="molecule type" value="Genomic_DNA"/>
</dbReference>
<dbReference type="Pfam" id="PF03160">
    <property type="entry name" value="Calx-beta"/>
    <property type="match status" value="2"/>
</dbReference>
<dbReference type="Proteomes" id="UP000189670">
    <property type="component" value="Unassembled WGS sequence"/>
</dbReference>
<proteinExistence type="predicted"/>
<dbReference type="GO" id="GO:0007156">
    <property type="term" value="P:homophilic cell adhesion via plasma membrane adhesion molecules"/>
    <property type="evidence" value="ECO:0007669"/>
    <property type="project" value="InterPro"/>
</dbReference>
<keyword evidence="2" id="KW-0677">Repeat</keyword>
<evidence type="ECO:0000256" key="3">
    <source>
        <dbReference type="ARBA" id="ARBA00022837"/>
    </source>
</evidence>
<dbReference type="AlphaFoldDB" id="A0A1V1NWD5"/>
<dbReference type="InterPro" id="IPR051171">
    <property type="entry name" value="CaCA"/>
</dbReference>
<evidence type="ECO:0000256" key="2">
    <source>
        <dbReference type="ARBA" id="ARBA00022737"/>
    </source>
</evidence>
<dbReference type="SUPFAM" id="SSF141072">
    <property type="entry name" value="CalX-like"/>
    <property type="match status" value="5"/>
</dbReference>
<dbReference type="GO" id="GO:0016020">
    <property type="term" value="C:membrane"/>
    <property type="evidence" value="ECO:0007669"/>
    <property type="project" value="InterPro"/>
</dbReference>